<dbReference type="EC" id="3.5.4.9" evidence="11"/>
<dbReference type="CDD" id="cd01080">
    <property type="entry name" value="NAD_bind_m-THF_DH_Cyclohyd"/>
    <property type="match status" value="1"/>
</dbReference>
<evidence type="ECO:0000256" key="2">
    <source>
        <dbReference type="ARBA" id="ARBA00022563"/>
    </source>
</evidence>
<dbReference type="NCBIfam" id="NF010783">
    <property type="entry name" value="PRK14186.1"/>
    <property type="match status" value="1"/>
</dbReference>
<dbReference type="SUPFAM" id="SSF51735">
    <property type="entry name" value="NAD(P)-binding Rossmann-fold domains"/>
    <property type="match status" value="1"/>
</dbReference>
<comment type="caution">
    <text evidence="11">Lacks conserved residue(s) required for the propagation of feature annotation.</text>
</comment>
<keyword evidence="15" id="KW-1185">Reference proteome</keyword>
<comment type="subunit">
    <text evidence="11">Homodimer.</text>
</comment>
<evidence type="ECO:0000256" key="7">
    <source>
        <dbReference type="ARBA" id="ARBA00023002"/>
    </source>
</evidence>
<evidence type="ECO:0000256" key="10">
    <source>
        <dbReference type="ARBA" id="ARBA00023268"/>
    </source>
</evidence>
<evidence type="ECO:0000256" key="11">
    <source>
        <dbReference type="HAMAP-Rule" id="MF_01576"/>
    </source>
</evidence>
<evidence type="ECO:0000256" key="8">
    <source>
        <dbReference type="ARBA" id="ARBA00023102"/>
    </source>
</evidence>
<feature type="domain" description="Tetrahydrofolate dehydrogenase/cyclohydrolase catalytic" evidence="12">
    <location>
        <begin position="6"/>
        <end position="121"/>
    </location>
</feature>
<dbReference type="InterPro" id="IPR020867">
    <property type="entry name" value="THF_DH/CycHdrlase_CS"/>
</dbReference>
<keyword evidence="6 11" id="KW-0521">NADP</keyword>
<comment type="similarity">
    <text evidence="11">Belongs to the tetrahydrofolate dehydrogenase/cyclohydrolase family.</text>
</comment>
<dbReference type="EMBL" id="BMXS01000001">
    <property type="protein sequence ID" value="GGX78187.1"/>
    <property type="molecule type" value="Genomic_DNA"/>
</dbReference>
<dbReference type="RefSeq" id="WP_189465033.1">
    <property type="nucleotide sequence ID" value="NZ_BMXS01000001.1"/>
</dbReference>
<keyword evidence="4 11" id="KW-0658">Purine biosynthesis</keyword>
<protein>
    <recommendedName>
        <fullName evidence="11">Bifunctional protein FolD</fullName>
    </recommendedName>
    <domain>
        <recommendedName>
            <fullName evidence="11">Methylenetetrahydrofolate dehydrogenase</fullName>
            <ecNumber evidence="11">1.5.1.5</ecNumber>
        </recommendedName>
    </domain>
    <domain>
        <recommendedName>
            <fullName evidence="11">Methenyltetrahydrofolate cyclohydrolase</fullName>
            <ecNumber evidence="11">3.5.4.9</ecNumber>
        </recommendedName>
    </domain>
</protein>
<dbReference type="PROSITE" id="PS00767">
    <property type="entry name" value="THF_DHG_CYH_2"/>
    <property type="match status" value="1"/>
</dbReference>
<comment type="catalytic activity">
    <reaction evidence="11">
        <text>(6R)-5,10-methylene-5,6,7,8-tetrahydrofolate + NADP(+) = (6R)-5,10-methenyltetrahydrofolate + NADPH</text>
        <dbReference type="Rhea" id="RHEA:22812"/>
        <dbReference type="ChEBI" id="CHEBI:15636"/>
        <dbReference type="ChEBI" id="CHEBI:57455"/>
        <dbReference type="ChEBI" id="CHEBI:57783"/>
        <dbReference type="ChEBI" id="CHEBI:58349"/>
        <dbReference type="EC" id="1.5.1.5"/>
    </reaction>
</comment>
<organism evidence="14 15">
    <name type="scientific">Litchfieldella qijiaojingensis</name>
    <dbReference type="NCBI Taxonomy" id="980347"/>
    <lineage>
        <taxon>Bacteria</taxon>
        <taxon>Pseudomonadati</taxon>
        <taxon>Pseudomonadota</taxon>
        <taxon>Gammaproteobacteria</taxon>
        <taxon>Oceanospirillales</taxon>
        <taxon>Halomonadaceae</taxon>
        <taxon>Litchfieldella</taxon>
    </lineage>
</organism>
<dbReference type="Pfam" id="PF00763">
    <property type="entry name" value="THF_DHG_CYH"/>
    <property type="match status" value="1"/>
</dbReference>
<keyword evidence="10 11" id="KW-0511">Multifunctional enzyme</keyword>
<comment type="function">
    <text evidence="11">Catalyzes the oxidation of 5,10-methylenetetrahydrofolate to 5,10-methenyltetrahydrofolate and then the hydrolysis of 5,10-methenyltetrahydrofolate to 10-formyltetrahydrofolate.</text>
</comment>
<reference evidence="15" key="1">
    <citation type="journal article" date="2019" name="Int. J. Syst. Evol. Microbiol.">
        <title>The Global Catalogue of Microorganisms (GCM) 10K type strain sequencing project: providing services to taxonomists for standard genome sequencing and annotation.</title>
        <authorList>
            <consortium name="The Broad Institute Genomics Platform"/>
            <consortium name="The Broad Institute Genome Sequencing Center for Infectious Disease"/>
            <person name="Wu L."/>
            <person name="Ma J."/>
        </authorList>
    </citation>
    <scope>NUCLEOTIDE SEQUENCE [LARGE SCALE GENOMIC DNA]</scope>
    <source>
        <strain evidence="15">KCTC 22228</strain>
    </source>
</reference>
<dbReference type="InterPro" id="IPR036291">
    <property type="entry name" value="NAD(P)-bd_dom_sf"/>
</dbReference>
<comment type="pathway">
    <text evidence="1 11">One-carbon metabolism; tetrahydrofolate interconversion.</text>
</comment>
<comment type="caution">
    <text evidence="14">The sequence shown here is derived from an EMBL/GenBank/DDBJ whole genome shotgun (WGS) entry which is preliminary data.</text>
</comment>
<keyword evidence="8 11" id="KW-0368">Histidine biosynthesis</keyword>
<feature type="binding site" evidence="11">
    <location>
        <position position="232"/>
    </location>
    <ligand>
        <name>NADP(+)</name>
        <dbReference type="ChEBI" id="CHEBI:58349"/>
    </ligand>
</feature>
<dbReference type="InterPro" id="IPR046346">
    <property type="entry name" value="Aminoacid_DH-like_N_sf"/>
</dbReference>
<evidence type="ECO:0000256" key="6">
    <source>
        <dbReference type="ARBA" id="ARBA00022857"/>
    </source>
</evidence>
<evidence type="ECO:0000259" key="13">
    <source>
        <dbReference type="Pfam" id="PF02882"/>
    </source>
</evidence>
<dbReference type="PANTHER" id="PTHR48099:SF5">
    <property type="entry name" value="C-1-TETRAHYDROFOLATE SYNTHASE, CYTOPLASMIC"/>
    <property type="match status" value="1"/>
</dbReference>
<keyword evidence="7 11" id="KW-0560">Oxidoreductase</keyword>
<accession>A0ABQ2YBF3</accession>
<evidence type="ECO:0000313" key="14">
    <source>
        <dbReference type="EMBL" id="GGX78187.1"/>
    </source>
</evidence>
<dbReference type="InterPro" id="IPR000672">
    <property type="entry name" value="THF_DH/CycHdrlase"/>
</dbReference>
<feature type="domain" description="Tetrahydrofolate dehydrogenase/cyclohydrolase NAD(P)-binding" evidence="13">
    <location>
        <begin position="140"/>
        <end position="281"/>
    </location>
</feature>
<dbReference type="InterPro" id="IPR020631">
    <property type="entry name" value="THF_DH/CycHdrlase_NAD-bd_dom"/>
</dbReference>
<evidence type="ECO:0000256" key="4">
    <source>
        <dbReference type="ARBA" id="ARBA00022755"/>
    </source>
</evidence>
<dbReference type="Gene3D" id="3.40.50.10860">
    <property type="entry name" value="Leucine Dehydrogenase, chain A, domain 1"/>
    <property type="match status" value="1"/>
</dbReference>
<keyword evidence="9 11" id="KW-0486">Methionine biosynthesis</keyword>
<evidence type="ECO:0000256" key="1">
    <source>
        <dbReference type="ARBA" id="ARBA00004777"/>
    </source>
</evidence>
<evidence type="ECO:0000313" key="15">
    <source>
        <dbReference type="Proteomes" id="UP000653056"/>
    </source>
</evidence>
<keyword evidence="5 11" id="KW-0378">Hydrolase</keyword>
<dbReference type="Proteomes" id="UP000653056">
    <property type="component" value="Unassembled WGS sequence"/>
</dbReference>
<feature type="binding site" evidence="11">
    <location>
        <begin position="166"/>
        <end position="168"/>
    </location>
    <ligand>
        <name>NADP(+)</name>
        <dbReference type="ChEBI" id="CHEBI:58349"/>
    </ligand>
</feature>
<keyword evidence="2 11" id="KW-0554">One-carbon metabolism</keyword>
<proteinExistence type="inferred from homology"/>
<gene>
    <name evidence="11 14" type="primary">folD</name>
    <name evidence="14" type="ORF">GCM10007160_01770</name>
</gene>
<sequence>MTAQLIDGKAIAAHVRQQVARQVEARRQAGARTPGLAVILVGDNPASDVYVRNKHRACEEVGIASLRHQLPNDTTQRALEALVDELNADPTVDGILVQLPLPEHLDPRPILERILPHKDIDGFHPYNLGRLAQRLPVLRPCTPKGIMTLLQETGLKVRGMDATVVGASNIVGRPMSLELMLAGCTTTVCHRFTRNLEAHVRNADLLVVAVGKPGLVKGEWVKEGAIVIDVGINREEDGRLVGDVEFEPAAQRASYITPVPGGVGPMTVASLLENTLFAAELHDAMQDRAP</sequence>
<evidence type="ECO:0000259" key="12">
    <source>
        <dbReference type="Pfam" id="PF00763"/>
    </source>
</evidence>
<dbReference type="EC" id="1.5.1.5" evidence="11"/>
<dbReference type="Pfam" id="PF02882">
    <property type="entry name" value="THF_DHG_CYH_C"/>
    <property type="match status" value="1"/>
</dbReference>
<dbReference type="PRINTS" id="PR00085">
    <property type="entry name" value="THFDHDRGNASE"/>
</dbReference>
<keyword evidence="3 11" id="KW-0028">Amino-acid biosynthesis</keyword>
<dbReference type="Gene3D" id="3.40.50.720">
    <property type="entry name" value="NAD(P)-binding Rossmann-like Domain"/>
    <property type="match status" value="1"/>
</dbReference>
<dbReference type="PANTHER" id="PTHR48099">
    <property type="entry name" value="C-1-TETRAHYDROFOLATE SYNTHASE, CYTOPLASMIC-RELATED"/>
    <property type="match status" value="1"/>
</dbReference>
<name>A0ABQ2YBF3_9GAMM</name>
<evidence type="ECO:0000256" key="9">
    <source>
        <dbReference type="ARBA" id="ARBA00023167"/>
    </source>
</evidence>
<comment type="catalytic activity">
    <reaction evidence="11">
        <text>(6R)-5,10-methenyltetrahydrofolate + H2O = (6R)-10-formyltetrahydrofolate + H(+)</text>
        <dbReference type="Rhea" id="RHEA:23700"/>
        <dbReference type="ChEBI" id="CHEBI:15377"/>
        <dbReference type="ChEBI" id="CHEBI:15378"/>
        <dbReference type="ChEBI" id="CHEBI:57455"/>
        <dbReference type="ChEBI" id="CHEBI:195366"/>
        <dbReference type="EC" id="3.5.4.9"/>
    </reaction>
</comment>
<evidence type="ECO:0000256" key="5">
    <source>
        <dbReference type="ARBA" id="ARBA00022801"/>
    </source>
</evidence>
<dbReference type="InterPro" id="IPR020630">
    <property type="entry name" value="THF_DH/CycHdrlase_cat_dom"/>
</dbReference>
<dbReference type="NCBIfam" id="NF008058">
    <property type="entry name" value="PRK10792.1"/>
    <property type="match status" value="1"/>
</dbReference>
<dbReference type="SUPFAM" id="SSF53223">
    <property type="entry name" value="Aminoacid dehydrogenase-like, N-terminal domain"/>
    <property type="match status" value="1"/>
</dbReference>
<evidence type="ECO:0000256" key="3">
    <source>
        <dbReference type="ARBA" id="ARBA00022605"/>
    </source>
</evidence>
<dbReference type="HAMAP" id="MF_01576">
    <property type="entry name" value="THF_DHG_CYH"/>
    <property type="match status" value="1"/>
</dbReference>